<feature type="transmembrane region" description="Helical" evidence="1">
    <location>
        <begin position="12"/>
        <end position="33"/>
    </location>
</feature>
<organism evidence="2 3">
    <name type="scientific">Roseiconus lacunae</name>
    <dbReference type="NCBI Taxonomy" id="2605694"/>
    <lineage>
        <taxon>Bacteria</taxon>
        <taxon>Pseudomonadati</taxon>
        <taxon>Planctomycetota</taxon>
        <taxon>Planctomycetia</taxon>
        <taxon>Pirellulales</taxon>
        <taxon>Pirellulaceae</taxon>
        <taxon>Roseiconus</taxon>
    </lineage>
</organism>
<dbReference type="RefSeq" id="WP_149496897.1">
    <property type="nucleotide sequence ID" value="NZ_CP141221.1"/>
</dbReference>
<accession>A0ABT7PJE6</accession>
<evidence type="ECO:0000313" key="3">
    <source>
        <dbReference type="Proteomes" id="UP001239462"/>
    </source>
</evidence>
<dbReference type="InterPro" id="IPR045584">
    <property type="entry name" value="Pilin-like"/>
</dbReference>
<reference evidence="2 3" key="1">
    <citation type="submission" date="2023-06" db="EMBL/GenBank/DDBJ databases">
        <title>Roseiconus lacunae JC819 isolated from Gulf of Mannar region, Tamil Nadu.</title>
        <authorList>
            <person name="Pk S."/>
            <person name="Ch S."/>
            <person name="Ch V.R."/>
        </authorList>
    </citation>
    <scope>NUCLEOTIDE SEQUENCE [LARGE SCALE GENOMIC DNA]</scope>
    <source>
        <strain evidence="2 3">JC819</strain>
    </source>
</reference>
<dbReference type="Proteomes" id="UP001239462">
    <property type="component" value="Unassembled WGS sequence"/>
</dbReference>
<evidence type="ECO:0000256" key="1">
    <source>
        <dbReference type="SAM" id="Phobius"/>
    </source>
</evidence>
<evidence type="ECO:0008006" key="4">
    <source>
        <dbReference type="Google" id="ProtNLM"/>
    </source>
</evidence>
<keyword evidence="1" id="KW-1133">Transmembrane helix</keyword>
<gene>
    <name evidence="2" type="ORF">QTN89_14365</name>
</gene>
<dbReference type="EMBL" id="JASZZN010000009">
    <property type="protein sequence ID" value="MDM4016626.1"/>
    <property type="molecule type" value="Genomic_DNA"/>
</dbReference>
<keyword evidence="1" id="KW-0472">Membrane</keyword>
<sequence>MIGGGACFGRRGVSYLEVLACVTIIGVISLVIVPRLGRGKEKAMSAACQLNVEMIEVQATLFHRRTGRWPNRRLTDLEANADYFPEGIPVCPVDQSAYTFDTGAGRVNGHQH</sequence>
<proteinExistence type="predicted"/>
<dbReference type="SUPFAM" id="SSF54523">
    <property type="entry name" value="Pili subunits"/>
    <property type="match status" value="1"/>
</dbReference>
<keyword evidence="3" id="KW-1185">Reference proteome</keyword>
<evidence type="ECO:0000313" key="2">
    <source>
        <dbReference type="EMBL" id="MDM4016626.1"/>
    </source>
</evidence>
<comment type="caution">
    <text evidence="2">The sequence shown here is derived from an EMBL/GenBank/DDBJ whole genome shotgun (WGS) entry which is preliminary data.</text>
</comment>
<name>A0ABT7PJE6_9BACT</name>
<keyword evidence="1" id="KW-0812">Transmembrane</keyword>
<protein>
    <recommendedName>
        <fullName evidence="4">Prepilin-type N-terminal cleavage/methylation domain-containing protein</fullName>
    </recommendedName>
</protein>